<dbReference type="STRING" id="215637.A0A4P9ZSP2"/>
<evidence type="ECO:0000313" key="1">
    <source>
        <dbReference type="EMBL" id="RKP36457.1"/>
    </source>
</evidence>
<feature type="non-terminal residue" evidence="1">
    <location>
        <position position="1"/>
    </location>
</feature>
<dbReference type="Proteomes" id="UP000268162">
    <property type="component" value="Unassembled WGS sequence"/>
</dbReference>
<dbReference type="GO" id="GO:0072354">
    <property type="term" value="F:histone H3T3 kinase activity"/>
    <property type="evidence" value="ECO:0007669"/>
    <property type="project" value="TreeGrafter"/>
</dbReference>
<evidence type="ECO:0000313" key="2">
    <source>
        <dbReference type="Proteomes" id="UP000268162"/>
    </source>
</evidence>
<dbReference type="EMBL" id="ML002651">
    <property type="protein sequence ID" value="RKP36457.1"/>
    <property type="molecule type" value="Genomic_DNA"/>
</dbReference>
<dbReference type="SUPFAM" id="SSF56112">
    <property type="entry name" value="Protein kinase-like (PK-like)"/>
    <property type="match status" value="1"/>
</dbReference>
<accession>A0A4P9ZSP2</accession>
<dbReference type="AlphaFoldDB" id="A0A4P9ZSP2"/>
<dbReference type="Gene3D" id="3.30.200.20">
    <property type="entry name" value="Phosphorylase Kinase, domain 1"/>
    <property type="match status" value="1"/>
</dbReference>
<name>A0A4P9ZSP2_9FUNG</name>
<dbReference type="GO" id="GO:0005737">
    <property type="term" value="C:cytoplasm"/>
    <property type="evidence" value="ECO:0007669"/>
    <property type="project" value="TreeGrafter"/>
</dbReference>
<gene>
    <name evidence="1" type="ORF">BJ085DRAFT_1757</name>
</gene>
<dbReference type="Gene3D" id="1.10.510.10">
    <property type="entry name" value="Transferase(Phosphotransferase) domain 1"/>
    <property type="match status" value="1"/>
</dbReference>
<dbReference type="PANTHER" id="PTHR24419">
    <property type="entry name" value="INTERLEUKIN-1 RECEPTOR-ASSOCIATED KINASE"/>
    <property type="match status" value="1"/>
</dbReference>
<dbReference type="PANTHER" id="PTHR24419:SF18">
    <property type="entry name" value="SERINE_THREONINE-PROTEIN KINASE HASPIN"/>
    <property type="match status" value="1"/>
</dbReference>
<dbReference type="InterPro" id="IPR011009">
    <property type="entry name" value="Kinase-like_dom_sf"/>
</dbReference>
<dbReference type="GO" id="GO:0005634">
    <property type="term" value="C:nucleus"/>
    <property type="evidence" value="ECO:0007669"/>
    <property type="project" value="TreeGrafter"/>
</dbReference>
<proteinExistence type="predicted"/>
<feature type="non-terminal residue" evidence="1">
    <location>
        <position position="197"/>
    </location>
</feature>
<organism evidence="1 2">
    <name type="scientific">Dimargaris cristalligena</name>
    <dbReference type="NCBI Taxonomy" id="215637"/>
    <lineage>
        <taxon>Eukaryota</taxon>
        <taxon>Fungi</taxon>
        <taxon>Fungi incertae sedis</taxon>
        <taxon>Zoopagomycota</taxon>
        <taxon>Kickxellomycotina</taxon>
        <taxon>Dimargaritomycetes</taxon>
        <taxon>Dimargaritales</taxon>
        <taxon>Dimargaritaceae</taxon>
        <taxon>Dimargaris</taxon>
    </lineage>
</organism>
<dbReference type="GO" id="GO:0000278">
    <property type="term" value="P:mitotic cell cycle"/>
    <property type="evidence" value="ECO:0007669"/>
    <property type="project" value="TreeGrafter"/>
</dbReference>
<sequence length="197" mass="22443">FIRVHHLGICSGLYPEPLLNEWDRWQGDHPVECQNIRPDYLPPEQLYAVFVLAHGGTSLEHYRFQSLAELQSLLQQLAYILALAEKELQFEHRDMHWGNILLAPSERTTLAYALTDAGAKSDPPVVHNVPTAGLEVHIIDYTFSRLNVPGQREQLFHVDITDPDMFTGQGDRQFDVYRQMAADSGGKWSDFCPKSNI</sequence>
<reference evidence="2" key="1">
    <citation type="journal article" date="2018" name="Nat. Microbiol.">
        <title>Leveraging single-cell genomics to expand the fungal tree of life.</title>
        <authorList>
            <person name="Ahrendt S.R."/>
            <person name="Quandt C.A."/>
            <person name="Ciobanu D."/>
            <person name="Clum A."/>
            <person name="Salamov A."/>
            <person name="Andreopoulos B."/>
            <person name="Cheng J.F."/>
            <person name="Woyke T."/>
            <person name="Pelin A."/>
            <person name="Henrissat B."/>
            <person name="Reynolds N.K."/>
            <person name="Benny G.L."/>
            <person name="Smith M.E."/>
            <person name="James T.Y."/>
            <person name="Grigoriev I.V."/>
        </authorList>
    </citation>
    <scope>NUCLEOTIDE SEQUENCE [LARGE SCALE GENOMIC DNA]</scope>
    <source>
        <strain evidence="2">RSA 468</strain>
    </source>
</reference>
<dbReference type="Pfam" id="PF12330">
    <property type="entry name" value="Haspin_kinase"/>
    <property type="match status" value="1"/>
</dbReference>
<keyword evidence="2" id="KW-1185">Reference proteome</keyword>
<protein>
    <submittedName>
        <fullName evidence="1">Uncharacterized protein</fullName>
    </submittedName>
</protein>
<dbReference type="GO" id="GO:0035556">
    <property type="term" value="P:intracellular signal transduction"/>
    <property type="evidence" value="ECO:0007669"/>
    <property type="project" value="TreeGrafter"/>
</dbReference>